<dbReference type="PROSITE" id="PS50048">
    <property type="entry name" value="ZN2_CY6_FUNGAL_2"/>
    <property type="match status" value="2"/>
</dbReference>
<comment type="caution">
    <text evidence="7">The sequence shown here is derived from an EMBL/GenBank/DDBJ whole genome shotgun (WGS) entry which is preliminary data.</text>
</comment>
<dbReference type="GO" id="GO:0005634">
    <property type="term" value="C:nucleus"/>
    <property type="evidence" value="ECO:0007669"/>
    <property type="project" value="UniProtKB-SubCell"/>
</dbReference>
<evidence type="ECO:0000313" key="8">
    <source>
        <dbReference type="Proteomes" id="UP000226192"/>
    </source>
</evidence>
<evidence type="ECO:0000256" key="4">
    <source>
        <dbReference type="ARBA" id="ARBA00023163"/>
    </source>
</evidence>
<reference evidence="7 8" key="1">
    <citation type="submission" date="2017-06" db="EMBL/GenBank/DDBJ databases">
        <title>Ant-infecting Ophiocordyceps genomes reveal a high diversity of potential behavioral manipulation genes and a possible major role for enterotoxins.</title>
        <authorList>
            <person name="De Bekker C."/>
            <person name="Evans H.C."/>
            <person name="Brachmann A."/>
            <person name="Hughes D.P."/>
        </authorList>
    </citation>
    <scope>NUCLEOTIDE SEQUENCE [LARGE SCALE GENOMIC DNA]</scope>
    <source>
        <strain evidence="7 8">Map64</strain>
    </source>
</reference>
<keyword evidence="3" id="KW-0805">Transcription regulation</keyword>
<dbReference type="InterPro" id="IPR007219">
    <property type="entry name" value="XnlR_reg_dom"/>
</dbReference>
<evidence type="ECO:0000256" key="3">
    <source>
        <dbReference type="ARBA" id="ARBA00023015"/>
    </source>
</evidence>
<dbReference type="Pfam" id="PF00172">
    <property type="entry name" value="Zn_clus"/>
    <property type="match status" value="2"/>
</dbReference>
<dbReference type="PANTHER" id="PTHR47338:SF7">
    <property type="entry name" value="ZN(II)2CYS6 TRANSCRIPTION FACTOR (EUROFUNG)"/>
    <property type="match status" value="1"/>
</dbReference>
<dbReference type="GO" id="GO:0000981">
    <property type="term" value="F:DNA-binding transcription factor activity, RNA polymerase II-specific"/>
    <property type="evidence" value="ECO:0007669"/>
    <property type="project" value="InterPro"/>
</dbReference>
<accession>A0A2C5Y030</accession>
<dbReference type="Pfam" id="PF04082">
    <property type="entry name" value="Fungal_trans"/>
    <property type="match status" value="1"/>
</dbReference>
<dbReference type="InterPro" id="IPR050815">
    <property type="entry name" value="TF_fung"/>
</dbReference>
<proteinExistence type="predicted"/>
<keyword evidence="5" id="KW-0539">Nucleus</keyword>
<name>A0A2C5Y030_9HYPO</name>
<gene>
    <name evidence="7" type="ORF">CDD81_1931</name>
</gene>
<keyword evidence="2" id="KW-0479">Metal-binding</keyword>
<dbReference type="PANTHER" id="PTHR47338">
    <property type="entry name" value="ZN(II)2CYS6 TRANSCRIPTION FACTOR (EUROFUNG)-RELATED"/>
    <property type="match status" value="1"/>
</dbReference>
<evidence type="ECO:0000256" key="1">
    <source>
        <dbReference type="ARBA" id="ARBA00004123"/>
    </source>
</evidence>
<dbReference type="GO" id="GO:0006351">
    <property type="term" value="P:DNA-templated transcription"/>
    <property type="evidence" value="ECO:0007669"/>
    <property type="project" value="InterPro"/>
</dbReference>
<evidence type="ECO:0000256" key="2">
    <source>
        <dbReference type="ARBA" id="ARBA00022723"/>
    </source>
</evidence>
<evidence type="ECO:0000256" key="5">
    <source>
        <dbReference type="ARBA" id="ARBA00023242"/>
    </source>
</evidence>
<feature type="domain" description="Zn(2)-C6 fungal-type" evidence="6">
    <location>
        <begin position="107"/>
        <end position="137"/>
    </location>
</feature>
<keyword evidence="4" id="KW-0804">Transcription</keyword>
<dbReference type="CDD" id="cd00067">
    <property type="entry name" value="GAL4"/>
    <property type="match status" value="2"/>
</dbReference>
<dbReference type="SMART" id="SM00066">
    <property type="entry name" value="GAL4"/>
    <property type="match status" value="2"/>
</dbReference>
<dbReference type="PRINTS" id="PR00755">
    <property type="entry name" value="AFLATOXINBRP"/>
</dbReference>
<dbReference type="OrthoDB" id="2017365at2759"/>
<dbReference type="PROSITE" id="PS00463">
    <property type="entry name" value="ZN2_CY6_FUNGAL_1"/>
    <property type="match status" value="2"/>
</dbReference>
<dbReference type="Proteomes" id="UP000226192">
    <property type="component" value="Unassembled WGS sequence"/>
</dbReference>
<dbReference type="SUPFAM" id="SSF57701">
    <property type="entry name" value="Zn2/Cys6 DNA-binding domain"/>
    <property type="match status" value="2"/>
</dbReference>
<dbReference type="AlphaFoldDB" id="A0A2C5Y030"/>
<keyword evidence="8" id="KW-1185">Reference proteome</keyword>
<dbReference type="GO" id="GO:0008270">
    <property type="term" value="F:zinc ion binding"/>
    <property type="evidence" value="ECO:0007669"/>
    <property type="project" value="InterPro"/>
</dbReference>
<comment type="subcellular location">
    <subcellularLocation>
        <location evidence="1">Nucleus</location>
    </subcellularLocation>
</comment>
<dbReference type="InterPro" id="IPR001138">
    <property type="entry name" value="Zn2Cys6_DnaBD"/>
</dbReference>
<dbReference type="CDD" id="cd12148">
    <property type="entry name" value="fungal_TF_MHR"/>
    <property type="match status" value="1"/>
</dbReference>
<evidence type="ECO:0000259" key="6">
    <source>
        <dbReference type="PROSITE" id="PS50048"/>
    </source>
</evidence>
<dbReference type="GO" id="GO:0003677">
    <property type="term" value="F:DNA binding"/>
    <property type="evidence" value="ECO:0007669"/>
    <property type="project" value="InterPro"/>
</dbReference>
<evidence type="ECO:0000313" key="7">
    <source>
        <dbReference type="EMBL" id="PHH60231.1"/>
    </source>
</evidence>
<dbReference type="Gene3D" id="4.10.240.10">
    <property type="entry name" value="Zn(2)-C6 fungal-type DNA-binding domain"/>
    <property type="match status" value="2"/>
</dbReference>
<organism evidence="7 8">
    <name type="scientific">Ophiocordyceps australis</name>
    <dbReference type="NCBI Taxonomy" id="1399860"/>
    <lineage>
        <taxon>Eukaryota</taxon>
        <taxon>Fungi</taxon>
        <taxon>Dikarya</taxon>
        <taxon>Ascomycota</taxon>
        <taxon>Pezizomycotina</taxon>
        <taxon>Sordariomycetes</taxon>
        <taxon>Hypocreomycetidae</taxon>
        <taxon>Hypocreales</taxon>
        <taxon>Ophiocordycipitaceae</taxon>
        <taxon>Ophiocordyceps</taxon>
    </lineage>
</organism>
<dbReference type="InterPro" id="IPR036864">
    <property type="entry name" value="Zn2-C6_fun-type_DNA-bd_sf"/>
</dbReference>
<sequence>MDIHLDGDVFDESSRTGTTPLYSPRCSRSVSLTDLLYRFNEDAAAMNQARLKKSMQTCNTCRIRKVRCNGARPLCSNCHRLGFPCSYADGQPASRTIVLPRRRVRQACLSCHGRKARCSGHWPACERCRGLGLDCVYRPGKRARLSASASCATIKSPSPSEWMAMRADSADSDHGDVHAFDARQRQQDSDHEAPATLMHAIPGANIESFDNLMPRILDTFFRHIHHIPTCSFLHRASLMAQYADGKVGKALLLAIVAITSCLMDMGPGMQEFGHRCAKDAEMLVLADYTRPSIFKTQALVFIIKHRIITNSFSSAFILLGVASRFAAALRLNHESTDLSFLAQESRRRLMWSLYCIDAAISGGQRDYRLWNTATLHIGLPCNERNFEFDLPKHTEKLVCNSEEPHLRLAEDIGSLALHIRILHIRQQIVEFCKDSLAAARVNGPDFEASVAALHQELGEFANRLPTSFQFSQGSLRLRAYSPRICVFVMIHVWWHQCHCDLYRLGLSGFRNALNPAMVEGLDGIFWQRCRQQCLDHSLAMARIFAAMKHLNATMVADLDLALCAHQCARILAHVLHLDEGVVGLEANHVTEQVRFCLWAVQSCCKGLSAEAVATEMDALIDGGLVLDAILAKDTNACFGNDESSSRAQGAATVGVGDDEPLLNAIISPLSATLSNGWPLERCSLDALGQGDEAEGVPEPGCDGFGGAADLFSHQDGCTEGADVDGVDWTWPDFLKPCAGL</sequence>
<dbReference type="EMBL" id="NJET01000157">
    <property type="protein sequence ID" value="PHH60231.1"/>
    <property type="molecule type" value="Genomic_DNA"/>
</dbReference>
<protein>
    <recommendedName>
        <fullName evidence="6">Zn(2)-C6 fungal-type domain-containing protein</fullName>
    </recommendedName>
</protein>
<dbReference type="STRING" id="1399860.A0A2C5Y030"/>
<feature type="domain" description="Zn(2)-C6 fungal-type" evidence="6">
    <location>
        <begin position="57"/>
        <end position="87"/>
    </location>
</feature>